<dbReference type="Proteomes" id="UP000824469">
    <property type="component" value="Unassembled WGS sequence"/>
</dbReference>
<keyword evidence="2" id="KW-1185">Reference proteome</keyword>
<reference evidence="1 2" key="1">
    <citation type="journal article" date="2021" name="Nat. Plants">
        <title>The Taxus genome provides insights into paclitaxel biosynthesis.</title>
        <authorList>
            <person name="Xiong X."/>
            <person name="Gou J."/>
            <person name="Liao Q."/>
            <person name="Li Y."/>
            <person name="Zhou Q."/>
            <person name="Bi G."/>
            <person name="Li C."/>
            <person name="Du R."/>
            <person name="Wang X."/>
            <person name="Sun T."/>
            <person name="Guo L."/>
            <person name="Liang H."/>
            <person name="Lu P."/>
            <person name="Wu Y."/>
            <person name="Zhang Z."/>
            <person name="Ro D.K."/>
            <person name="Shang Y."/>
            <person name="Huang S."/>
            <person name="Yan J."/>
        </authorList>
    </citation>
    <scope>NUCLEOTIDE SEQUENCE [LARGE SCALE GENOMIC DNA]</scope>
    <source>
        <strain evidence="1">Ta-2019</strain>
    </source>
</reference>
<feature type="non-terminal residue" evidence="1">
    <location>
        <position position="114"/>
    </location>
</feature>
<accession>A0AA38GBP8</accession>
<gene>
    <name evidence="1" type="ORF">KI387_020281</name>
</gene>
<comment type="caution">
    <text evidence="1">The sequence shown here is derived from an EMBL/GenBank/DDBJ whole genome shotgun (WGS) entry which is preliminary data.</text>
</comment>
<organism evidence="1 2">
    <name type="scientific">Taxus chinensis</name>
    <name type="common">Chinese yew</name>
    <name type="synonym">Taxus wallichiana var. chinensis</name>
    <dbReference type="NCBI Taxonomy" id="29808"/>
    <lineage>
        <taxon>Eukaryota</taxon>
        <taxon>Viridiplantae</taxon>
        <taxon>Streptophyta</taxon>
        <taxon>Embryophyta</taxon>
        <taxon>Tracheophyta</taxon>
        <taxon>Spermatophyta</taxon>
        <taxon>Pinopsida</taxon>
        <taxon>Pinidae</taxon>
        <taxon>Conifers II</taxon>
        <taxon>Cupressales</taxon>
        <taxon>Taxaceae</taxon>
        <taxon>Taxus</taxon>
    </lineage>
</organism>
<dbReference type="EMBL" id="JAHRHJ020000004">
    <property type="protein sequence ID" value="KAH9318512.1"/>
    <property type="molecule type" value="Genomic_DNA"/>
</dbReference>
<dbReference type="SUPFAM" id="SSF56399">
    <property type="entry name" value="ADP-ribosylation"/>
    <property type="match status" value="1"/>
</dbReference>
<evidence type="ECO:0000313" key="2">
    <source>
        <dbReference type="Proteomes" id="UP000824469"/>
    </source>
</evidence>
<proteinExistence type="predicted"/>
<protein>
    <submittedName>
        <fullName evidence="1">Uncharacterized protein</fullName>
    </submittedName>
</protein>
<dbReference type="AlphaFoldDB" id="A0AA38GBP8"/>
<name>A0AA38GBP8_TAXCH</name>
<evidence type="ECO:0000313" key="1">
    <source>
        <dbReference type="EMBL" id="KAH9318512.1"/>
    </source>
</evidence>
<sequence>MQQCSSEIELVVKLGMSWLQKNCNSGIINRSESQEDYAEEIWLPYKTLIFFLFTNRSSLHLLQTGHRFNVHGSLYQFFILYNSKSELNFEERRKAEGSVFVFHGSSISNWYSII</sequence>